<feature type="compositionally biased region" description="Basic and acidic residues" evidence="12">
    <location>
        <begin position="757"/>
        <end position="772"/>
    </location>
</feature>
<feature type="region of interest" description="Disordered" evidence="12">
    <location>
        <begin position="149"/>
        <end position="168"/>
    </location>
</feature>
<name>A0ABR0X9B0_REHGL</name>
<feature type="domain" description="CRM" evidence="13">
    <location>
        <begin position="915"/>
        <end position="1014"/>
    </location>
</feature>
<feature type="coiled-coil region" evidence="11">
    <location>
        <begin position="708"/>
        <end position="735"/>
    </location>
</feature>
<gene>
    <name evidence="14" type="ORF">DH2020_009403</name>
</gene>
<comment type="subcellular location">
    <subcellularLocation>
        <location evidence="1">Plastid</location>
        <location evidence="1">Chloroplast</location>
    </subcellularLocation>
</comment>
<evidence type="ECO:0000256" key="3">
    <source>
        <dbReference type="ARBA" id="ARBA00022640"/>
    </source>
</evidence>
<sequence>MLVPLCNCNRHFSFLPSKTLRNPSFQIPSCHSSNFAFKTLRRRVSVSAAAVEADSQALPQSAIQRIAEKLRSLGYVEESSDDTADETLKHGLSSAGEIFVPLPTSLPKYRVGHTLDSSWSTPENPVPDPGSGNAIQRFHELRRGVLEEEEKERIRKRSEGKRNSAPSLAELTLPEEELRRLRSIGIGLKKKLKVGKAGITEGIVNGIHERWRRNELVKITCEDICRLNMKRTHELLERKSGGLVIWRSGSNIILYRGSNYKYPYFLTGKLSSDSSSDESADIDKDQRTLSKGIPSPVTNSVESPGLNSDTQISHPPLIKGVGLPNRVRFQLPGEAQLAEEADALLEGLGPRFNDWWGYDPLPVDADLLPAVVPGYKRPFRLLPYGVKPKLTNDEMTTLKRLGRPLPCHFALGRNRKLQGLAASIVKLWEKCEIAKIAIKRGVQNTNSELMAEELKWLTGGTLLSRDKEFIVFYRGKDFLPAAVSSAIEERRKYEIDVSKTRTGNSSVLNLEEHKHETKEYAAEAEHDNENDQKLQGRSEKRRLRFPGAAMERTSTKLSIALTKKAQAEKLLAELEKAEISQPPETDKEGITEEERFMLRKVGLRMKPFLLLGRRGVFDGTVENMHLHWKYRELVKVCIGRRSIEEVHGIARTLEAESGGILVAVERVSKGYAIIVYRGKNYTRPASLRPQTLLSKREAMKRSIEAQRRESLKLHVLKLNRNIDELKLKMAKDKDTSDMQLTKALKHGFVEQGIVENRYNDGEISQKDPENDRQSYLGDPADETRESHGTDATFKADEDPMHNSKGSVDISQRPVRGDVSSQSVVKGKYLFNTTKADLQPRSLPKETRGFLNTNEQNVELSHYPRSQYRASSSTTAYIPPHTGGRGSDGAGYQNAKLEPSVQKANERPLAMPSRALQLSNRERLLLRKQALKMKNIPMLAVGKSNLIIGVAKAIKAHFEKHPLVIVNIKGRAKGTSAQEVIYNLEQATGAVLVSQEPSKVILYRGWGSGAEPDQTSGKVNKNLKYQLVGGEVKPRLLISPELISAMRLECGLKSVNDKRVASEATADSMDDSPNDN</sequence>
<dbReference type="Gene3D" id="3.30.110.60">
    <property type="entry name" value="YhbY-like"/>
    <property type="match status" value="4"/>
</dbReference>
<keyword evidence="2" id="KW-0150">Chloroplast</keyword>
<evidence type="ECO:0000256" key="9">
    <source>
        <dbReference type="ARBA" id="ARBA00023274"/>
    </source>
</evidence>
<evidence type="ECO:0000256" key="4">
    <source>
        <dbReference type="ARBA" id="ARBA00022664"/>
    </source>
</evidence>
<evidence type="ECO:0000256" key="12">
    <source>
        <dbReference type="SAM" id="MobiDB-lite"/>
    </source>
</evidence>
<evidence type="ECO:0000313" key="14">
    <source>
        <dbReference type="EMBL" id="KAK6155155.1"/>
    </source>
</evidence>
<dbReference type="InterPro" id="IPR001890">
    <property type="entry name" value="RNA-binding_CRM"/>
</dbReference>
<comment type="caution">
    <text evidence="14">The sequence shown here is derived from an EMBL/GenBank/DDBJ whole genome shotgun (WGS) entry which is preliminary data.</text>
</comment>
<evidence type="ECO:0000256" key="6">
    <source>
        <dbReference type="ARBA" id="ARBA00022884"/>
    </source>
</evidence>
<keyword evidence="5" id="KW-0677">Repeat</keyword>
<feature type="region of interest" description="Disordered" evidence="12">
    <location>
        <begin position="756"/>
        <end position="820"/>
    </location>
</feature>
<feature type="region of interest" description="Disordered" evidence="12">
    <location>
        <begin position="271"/>
        <end position="314"/>
    </location>
</feature>
<keyword evidence="11" id="KW-0175">Coiled coil</keyword>
<dbReference type="PROSITE" id="PS51295">
    <property type="entry name" value="CRM"/>
    <property type="match status" value="4"/>
</dbReference>
<feature type="compositionally biased region" description="Basic and acidic residues" evidence="12">
    <location>
        <begin position="521"/>
        <end position="538"/>
    </location>
</feature>
<feature type="domain" description="CRM" evidence="13">
    <location>
        <begin position="171"/>
        <end position="267"/>
    </location>
</feature>
<evidence type="ECO:0000259" key="13">
    <source>
        <dbReference type="PROSITE" id="PS51295"/>
    </source>
</evidence>
<dbReference type="EMBL" id="JABTTQ020000005">
    <property type="protein sequence ID" value="KAK6155155.1"/>
    <property type="molecule type" value="Genomic_DNA"/>
</dbReference>
<keyword evidence="3" id="KW-0934">Plastid</keyword>
<keyword evidence="4" id="KW-0507">mRNA processing</keyword>
<evidence type="ECO:0000313" key="15">
    <source>
        <dbReference type="Proteomes" id="UP001318860"/>
    </source>
</evidence>
<feature type="compositionally biased region" description="Polar residues" evidence="12">
    <location>
        <begin position="296"/>
        <end position="313"/>
    </location>
</feature>
<feature type="region of interest" description="Disordered" evidence="12">
    <location>
        <begin position="521"/>
        <end position="547"/>
    </location>
</feature>
<dbReference type="InterPro" id="IPR045278">
    <property type="entry name" value="CRS1/CFM2/CFM3"/>
</dbReference>
<evidence type="ECO:0000256" key="10">
    <source>
        <dbReference type="PROSITE-ProRule" id="PRU00626"/>
    </source>
</evidence>
<keyword evidence="8" id="KW-0508">mRNA splicing</keyword>
<evidence type="ECO:0000256" key="1">
    <source>
        <dbReference type="ARBA" id="ARBA00004229"/>
    </source>
</evidence>
<dbReference type="SMART" id="SM01103">
    <property type="entry name" value="CRS1_YhbY"/>
    <property type="match status" value="4"/>
</dbReference>
<evidence type="ECO:0000256" key="8">
    <source>
        <dbReference type="ARBA" id="ARBA00023187"/>
    </source>
</evidence>
<keyword evidence="9" id="KW-0687">Ribonucleoprotein</keyword>
<feature type="domain" description="CRM" evidence="13">
    <location>
        <begin position="388"/>
        <end position="485"/>
    </location>
</feature>
<protein>
    <recommendedName>
        <fullName evidence="13">CRM domain-containing protein</fullName>
    </recommendedName>
</protein>
<feature type="region of interest" description="Disordered" evidence="12">
    <location>
        <begin position="869"/>
        <end position="892"/>
    </location>
</feature>
<dbReference type="PANTHER" id="PTHR31846">
    <property type="entry name" value="CRS1 / YHBY (CRM) DOMAIN-CONTAINING PROTEIN"/>
    <property type="match status" value="1"/>
</dbReference>
<dbReference type="Proteomes" id="UP001318860">
    <property type="component" value="Unassembled WGS sequence"/>
</dbReference>
<organism evidence="14 15">
    <name type="scientific">Rehmannia glutinosa</name>
    <name type="common">Chinese foxglove</name>
    <dbReference type="NCBI Taxonomy" id="99300"/>
    <lineage>
        <taxon>Eukaryota</taxon>
        <taxon>Viridiplantae</taxon>
        <taxon>Streptophyta</taxon>
        <taxon>Embryophyta</taxon>
        <taxon>Tracheophyta</taxon>
        <taxon>Spermatophyta</taxon>
        <taxon>Magnoliopsida</taxon>
        <taxon>eudicotyledons</taxon>
        <taxon>Gunneridae</taxon>
        <taxon>Pentapetalae</taxon>
        <taxon>asterids</taxon>
        <taxon>lamiids</taxon>
        <taxon>Lamiales</taxon>
        <taxon>Orobanchaceae</taxon>
        <taxon>Rehmannieae</taxon>
        <taxon>Rehmannia</taxon>
    </lineage>
</organism>
<dbReference type="Pfam" id="PF01985">
    <property type="entry name" value="CRS1_YhbY"/>
    <property type="match status" value="4"/>
</dbReference>
<keyword evidence="7" id="KW-0809">Transit peptide</keyword>
<dbReference type="PANTHER" id="PTHR31846:SF20">
    <property type="entry name" value="CRM-DOMAIN CONTAINING FACTOR CFM2, CHLOROPLASTIC"/>
    <property type="match status" value="1"/>
</dbReference>
<dbReference type="InterPro" id="IPR035920">
    <property type="entry name" value="YhbY-like_sf"/>
</dbReference>
<feature type="compositionally biased region" description="Basic and acidic residues" evidence="12">
    <location>
        <begin position="781"/>
        <end position="801"/>
    </location>
</feature>
<keyword evidence="6 10" id="KW-0694">RNA-binding</keyword>
<proteinExistence type="predicted"/>
<evidence type="ECO:0000256" key="5">
    <source>
        <dbReference type="ARBA" id="ARBA00022737"/>
    </source>
</evidence>
<evidence type="ECO:0000256" key="11">
    <source>
        <dbReference type="SAM" id="Coils"/>
    </source>
</evidence>
<feature type="domain" description="CRM" evidence="13">
    <location>
        <begin position="588"/>
        <end position="688"/>
    </location>
</feature>
<keyword evidence="15" id="KW-1185">Reference proteome</keyword>
<dbReference type="SUPFAM" id="SSF75471">
    <property type="entry name" value="YhbY-like"/>
    <property type="match status" value="4"/>
</dbReference>
<reference evidence="14 15" key="1">
    <citation type="journal article" date="2021" name="Comput. Struct. Biotechnol. J.">
        <title>De novo genome assembly of the potent medicinal plant Rehmannia glutinosa using nanopore technology.</title>
        <authorList>
            <person name="Ma L."/>
            <person name="Dong C."/>
            <person name="Song C."/>
            <person name="Wang X."/>
            <person name="Zheng X."/>
            <person name="Niu Y."/>
            <person name="Chen S."/>
            <person name="Feng W."/>
        </authorList>
    </citation>
    <scope>NUCLEOTIDE SEQUENCE [LARGE SCALE GENOMIC DNA]</scope>
    <source>
        <strain evidence="14">DH-2019</strain>
    </source>
</reference>
<evidence type="ECO:0000256" key="7">
    <source>
        <dbReference type="ARBA" id="ARBA00022946"/>
    </source>
</evidence>
<accession>A0ABR0X9B0</accession>
<evidence type="ECO:0000256" key="2">
    <source>
        <dbReference type="ARBA" id="ARBA00022528"/>
    </source>
</evidence>